<evidence type="ECO:0000256" key="3">
    <source>
        <dbReference type="SAM" id="SignalP"/>
    </source>
</evidence>
<evidence type="ECO:0000256" key="2">
    <source>
        <dbReference type="SAM" id="MobiDB-lite"/>
    </source>
</evidence>
<dbReference type="Gene3D" id="1.50.10.10">
    <property type="match status" value="1"/>
</dbReference>
<dbReference type="GeneID" id="4317556"/>
<dbReference type="eggNOG" id="ENOG502QV67">
    <property type="taxonomic scope" value="Eukaryota"/>
</dbReference>
<keyword evidence="1" id="KW-0378">Hydrolase</keyword>
<dbReference type="OMA" id="TAWDDIM"/>
<feature type="region of interest" description="Disordered" evidence="2">
    <location>
        <begin position="466"/>
        <end position="487"/>
    </location>
</feature>
<protein>
    <submittedName>
        <fullName evidence="4">Uncharacterized protein</fullName>
    </submittedName>
</protein>
<organism evidence="4 5">
    <name type="scientific">Aspergillus terreus (strain NIH 2624 / FGSC A1156)</name>
    <dbReference type="NCBI Taxonomy" id="341663"/>
    <lineage>
        <taxon>Eukaryota</taxon>
        <taxon>Fungi</taxon>
        <taxon>Dikarya</taxon>
        <taxon>Ascomycota</taxon>
        <taxon>Pezizomycotina</taxon>
        <taxon>Eurotiomycetes</taxon>
        <taxon>Eurotiomycetidae</taxon>
        <taxon>Eurotiales</taxon>
        <taxon>Aspergillaceae</taxon>
        <taxon>Aspergillus</taxon>
        <taxon>Aspergillus subgen. Circumdati</taxon>
    </lineage>
</organism>
<dbReference type="SUPFAM" id="SSF48208">
    <property type="entry name" value="Six-hairpin glycosidases"/>
    <property type="match status" value="1"/>
</dbReference>
<dbReference type="OrthoDB" id="540611at2759"/>
<name>Q0CTU2_ASPTN</name>
<sequence length="487" mass="55181">MKLAPIALSLALAATTHAAANYTEWMAESFLSYPVSFSRNYANGVLYAGLELAYNKTGNPALLSFIQSHIDAVVDDNGTLLNYPGDKLSLDDIRIGINLLNLWTRTGEEKYKIAADTLRAQIDITPRNAEGGFWHRKPTYPNQMWLDGIYMASNFYARYTKWFQPENRTAWDDIMLQYDLIEKHCRDNSSGLLVHGYDGSGVAVWAGAFFPYPSIHIYIFIFGGVRSAPHVWDRAVGWYFMSLVDLLDDFPRSHPGWQRSLTRFRSLAYALKKAQDAAGGWYLVMDEPYPRDPRNYIESSGSAMFTYGFLKGMRMGYLARRDFQRMTTRAYGLLREEFVSRNANGTINFEGTVEVGSLSSNGSFEMMSDESHVAVNSIQSDWNCRTPNIRTALDPIIMPNPNSDKISDQYTVTEERINQVMDRMNESAERSTQPQSKLFGQFHALKGSAVAAIGNVTGWEAWQTAGKTEHEEGQREYESAEAWWPTE</sequence>
<dbReference type="Proteomes" id="UP000007963">
    <property type="component" value="Unassembled WGS sequence"/>
</dbReference>
<gene>
    <name evidence="4" type="ORF">ATEG_02892</name>
</gene>
<evidence type="ECO:0000313" key="4">
    <source>
        <dbReference type="EMBL" id="EAU36166.1"/>
    </source>
</evidence>
<dbReference type="STRING" id="341663.Q0CTU2"/>
<feature type="compositionally biased region" description="Basic and acidic residues" evidence="2">
    <location>
        <begin position="467"/>
        <end position="478"/>
    </location>
</feature>
<dbReference type="PANTHER" id="PTHR33886">
    <property type="entry name" value="UNSATURATED RHAMNOGALACTURONAN HYDROLASE (EUROFUNG)"/>
    <property type="match status" value="1"/>
</dbReference>
<accession>Q0CTU2</accession>
<feature type="chain" id="PRO_5004170455" evidence="3">
    <location>
        <begin position="19"/>
        <end position="487"/>
    </location>
</feature>
<evidence type="ECO:0000256" key="1">
    <source>
        <dbReference type="ARBA" id="ARBA00022801"/>
    </source>
</evidence>
<dbReference type="GO" id="GO:0016787">
    <property type="term" value="F:hydrolase activity"/>
    <property type="evidence" value="ECO:0007669"/>
    <property type="project" value="UniProtKB-KW"/>
</dbReference>
<dbReference type="AlphaFoldDB" id="Q0CTU2"/>
<dbReference type="HOGENOM" id="CLU_038720_1_0_1"/>
<dbReference type="VEuPathDB" id="FungiDB:ATEG_02892"/>
<dbReference type="InterPro" id="IPR008928">
    <property type="entry name" value="6-hairpin_glycosidase_sf"/>
</dbReference>
<dbReference type="Pfam" id="PF07470">
    <property type="entry name" value="Glyco_hydro_88"/>
    <property type="match status" value="2"/>
</dbReference>
<keyword evidence="3" id="KW-0732">Signal</keyword>
<evidence type="ECO:0000313" key="5">
    <source>
        <dbReference type="Proteomes" id="UP000007963"/>
    </source>
</evidence>
<dbReference type="RefSeq" id="XP_001212070.1">
    <property type="nucleotide sequence ID" value="XM_001212070.1"/>
</dbReference>
<feature type="signal peptide" evidence="3">
    <location>
        <begin position="1"/>
        <end position="18"/>
    </location>
</feature>
<dbReference type="InterPro" id="IPR052043">
    <property type="entry name" value="PolySaccharide_Degr_Enz"/>
</dbReference>
<dbReference type="GO" id="GO:0005975">
    <property type="term" value="P:carbohydrate metabolic process"/>
    <property type="evidence" value="ECO:0007669"/>
    <property type="project" value="InterPro"/>
</dbReference>
<dbReference type="InterPro" id="IPR012341">
    <property type="entry name" value="6hp_glycosidase-like_sf"/>
</dbReference>
<proteinExistence type="predicted"/>
<dbReference type="PANTHER" id="PTHR33886:SF9">
    <property type="entry name" value="UNSATURATED RHAMNOGALACTURONAN HYDROLASE (EUROFUNG)"/>
    <property type="match status" value="1"/>
</dbReference>
<dbReference type="InterPro" id="IPR010905">
    <property type="entry name" value="Glyco_hydro_88"/>
</dbReference>
<dbReference type="EMBL" id="CH476597">
    <property type="protein sequence ID" value="EAU36166.1"/>
    <property type="molecule type" value="Genomic_DNA"/>
</dbReference>
<reference evidence="5" key="1">
    <citation type="submission" date="2005-09" db="EMBL/GenBank/DDBJ databases">
        <title>Annotation of the Aspergillus terreus NIH2624 genome.</title>
        <authorList>
            <person name="Birren B.W."/>
            <person name="Lander E.S."/>
            <person name="Galagan J.E."/>
            <person name="Nusbaum C."/>
            <person name="Devon K."/>
            <person name="Henn M."/>
            <person name="Ma L.-J."/>
            <person name="Jaffe D.B."/>
            <person name="Butler J."/>
            <person name="Alvarez P."/>
            <person name="Gnerre S."/>
            <person name="Grabherr M."/>
            <person name="Kleber M."/>
            <person name="Mauceli E.W."/>
            <person name="Brockman W."/>
            <person name="Rounsley S."/>
            <person name="Young S.K."/>
            <person name="LaButti K."/>
            <person name="Pushparaj V."/>
            <person name="DeCaprio D."/>
            <person name="Crawford M."/>
            <person name="Koehrsen M."/>
            <person name="Engels R."/>
            <person name="Montgomery P."/>
            <person name="Pearson M."/>
            <person name="Howarth C."/>
            <person name="Larson L."/>
            <person name="Luoma S."/>
            <person name="White J."/>
            <person name="Alvarado L."/>
            <person name="Kodira C.D."/>
            <person name="Zeng Q."/>
            <person name="Oleary S."/>
            <person name="Yandava C."/>
            <person name="Denning D.W."/>
            <person name="Nierman W.C."/>
            <person name="Milne T."/>
            <person name="Madden K."/>
        </authorList>
    </citation>
    <scope>NUCLEOTIDE SEQUENCE [LARGE SCALE GENOMIC DNA]</scope>
    <source>
        <strain evidence="5">NIH 2624 / FGSC A1156</strain>
    </source>
</reference>